<keyword evidence="5" id="KW-1185">Reference proteome</keyword>
<dbReference type="InterPro" id="IPR008978">
    <property type="entry name" value="HSP20-like_chaperone"/>
</dbReference>
<evidence type="ECO:0000313" key="4">
    <source>
        <dbReference type="EMBL" id="OEH92727.1"/>
    </source>
</evidence>
<name>A0A1E5LF76_9BACI</name>
<dbReference type="STRING" id="1305675.BFG57_01610"/>
<proteinExistence type="inferred from homology"/>
<dbReference type="PROSITE" id="PS01031">
    <property type="entry name" value="SHSP"/>
    <property type="match status" value="1"/>
</dbReference>
<sequence>MSDIEKKTDNKQNHLSHPIMRQIDDFFHQGPVRSMIDSIDSFFYQAAFTPSIPVDLYETDTHIVIKANLPGINREQITIDPLYDAIKISVLNDDLLEEEDETKNYYRKERRVQRMERVVPLPFTVEGDKTTASYKNGILTIKTPKQKYKKSTIQIDE</sequence>
<dbReference type="Gene3D" id="2.60.40.790">
    <property type="match status" value="1"/>
</dbReference>
<dbReference type="AlphaFoldDB" id="A0A1E5LF76"/>
<feature type="domain" description="SHSP" evidence="3">
    <location>
        <begin position="45"/>
        <end position="157"/>
    </location>
</feature>
<accession>A0A1E5LF76</accession>
<evidence type="ECO:0000256" key="2">
    <source>
        <dbReference type="RuleBase" id="RU003616"/>
    </source>
</evidence>
<evidence type="ECO:0000313" key="5">
    <source>
        <dbReference type="Proteomes" id="UP000095209"/>
    </source>
</evidence>
<gene>
    <name evidence="4" type="ORF">BFG57_01610</name>
</gene>
<dbReference type="EMBL" id="MJEH01000022">
    <property type="protein sequence ID" value="OEH92727.1"/>
    <property type="molecule type" value="Genomic_DNA"/>
</dbReference>
<reference evidence="4 5" key="1">
    <citation type="submission" date="2016-08" db="EMBL/GenBank/DDBJ databases">
        <title>Genome of Bacillus solimangrovi GH2-4.</title>
        <authorList>
            <person name="Lim S."/>
            <person name="Kim B.-C."/>
        </authorList>
    </citation>
    <scope>NUCLEOTIDE SEQUENCE [LARGE SCALE GENOMIC DNA]</scope>
    <source>
        <strain evidence="4 5">GH2-4</strain>
    </source>
</reference>
<dbReference type="PANTHER" id="PTHR11527">
    <property type="entry name" value="HEAT-SHOCK PROTEIN 20 FAMILY MEMBER"/>
    <property type="match status" value="1"/>
</dbReference>
<dbReference type="OrthoDB" id="1806521at2"/>
<protein>
    <recommendedName>
        <fullName evidence="3">SHSP domain-containing protein</fullName>
    </recommendedName>
</protein>
<dbReference type="SUPFAM" id="SSF49764">
    <property type="entry name" value="HSP20-like chaperones"/>
    <property type="match status" value="1"/>
</dbReference>
<organism evidence="4 5">
    <name type="scientific">Bacillus solimangrovi</name>
    <dbReference type="NCBI Taxonomy" id="1305675"/>
    <lineage>
        <taxon>Bacteria</taxon>
        <taxon>Bacillati</taxon>
        <taxon>Bacillota</taxon>
        <taxon>Bacilli</taxon>
        <taxon>Bacillales</taxon>
        <taxon>Bacillaceae</taxon>
        <taxon>Bacillus</taxon>
    </lineage>
</organism>
<dbReference type="CDD" id="cd06464">
    <property type="entry name" value="ACD_sHsps-like"/>
    <property type="match status" value="1"/>
</dbReference>
<comment type="caution">
    <text evidence="4">The sequence shown here is derived from an EMBL/GenBank/DDBJ whole genome shotgun (WGS) entry which is preliminary data.</text>
</comment>
<dbReference type="InterPro" id="IPR031107">
    <property type="entry name" value="Small_HSP"/>
</dbReference>
<evidence type="ECO:0000256" key="1">
    <source>
        <dbReference type="PROSITE-ProRule" id="PRU00285"/>
    </source>
</evidence>
<dbReference type="Proteomes" id="UP000095209">
    <property type="component" value="Unassembled WGS sequence"/>
</dbReference>
<comment type="similarity">
    <text evidence="1 2">Belongs to the small heat shock protein (HSP20) family.</text>
</comment>
<dbReference type="InterPro" id="IPR002068">
    <property type="entry name" value="A-crystallin/Hsp20_dom"/>
</dbReference>
<evidence type="ECO:0000259" key="3">
    <source>
        <dbReference type="PROSITE" id="PS01031"/>
    </source>
</evidence>
<dbReference type="Pfam" id="PF00011">
    <property type="entry name" value="HSP20"/>
    <property type="match status" value="1"/>
</dbReference>
<dbReference type="RefSeq" id="WP_069717169.1">
    <property type="nucleotide sequence ID" value="NZ_MJEH01000022.1"/>
</dbReference>